<organism evidence="2 3">
    <name type="scientific">Brevibacterium ravenspurgense</name>
    <dbReference type="NCBI Taxonomy" id="479117"/>
    <lineage>
        <taxon>Bacteria</taxon>
        <taxon>Bacillati</taxon>
        <taxon>Actinomycetota</taxon>
        <taxon>Actinomycetes</taxon>
        <taxon>Micrococcales</taxon>
        <taxon>Brevibacteriaceae</taxon>
        <taxon>Brevibacterium</taxon>
    </lineage>
</organism>
<evidence type="ECO:0000313" key="3">
    <source>
        <dbReference type="Proteomes" id="UP000243589"/>
    </source>
</evidence>
<keyword evidence="1" id="KW-1133">Transmembrane helix</keyword>
<feature type="transmembrane region" description="Helical" evidence="1">
    <location>
        <begin position="23"/>
        <end position="43"/>
    </location>
</feature>
<name>A0A150H889_9MICO</name>
<dbReference type="RefSeq" id="WP_019175388.1">
    <property type="nucleotide sequence ID" value="NZ_LPXW01000031.1"/>
</dbReference>
<sequence>MNEILLAAAEHAHEGAELPMDPIWYGATALGILLFLGIVTLSWKGISYRH</sequence>
<evidence type="ECO:0000313" key="2">
    <source>
        <dbReference type="EMBL" id="KXZ58312.1"/>
    </source>
</evidence>
<accession>A0A150H889</accession>
<evidence type="ECO:0000256" key="1">
    <source>
        <dbReference type="SAM" id="Phobius"/>
    </source>
</evidence>
<comment type="caution">
    <text evidence="2">The sequence shown here is derived from an EMBL/GenBank/DDBJ whole genome shotgun (WGS) entry which is preliminary data.</text>
</comment>
<dbReference type="EMBL" id="LQQC01000010">
    <property type="protein sequence ID" value="KXZ58312.1"/>
    <property type="molecule type" value="Genomic_DNA"/>
</dbReference>
<dbReference type="PATRIC" id="fig|479117.4.peg.1346"/>
<keyword evidence="1" id="KW-0812">Transmembrane</keyword>
<proteinExistence type="predicted"/>
<protein>
    <submittedName>
        <fullName evidence="2">Uncharacterized protein</fullName>
    </submittedName>
</protein>
<gene>
    <name evidence="2" type="ORF">Bravens_01355</name>
</gene>
<dbReference type="Proteomes" id="UP000243589">
    <property type="component" value="Unassembled WGS sequence"/>
</dbReference>
<reference evidence="2 3" key="1">
    <citation type="submission" date="2016-01" db="EMBL/GenBank/DDBJ databases">
        <title>Use of Whole Genome Sequencing to ascertain that Brevibacterium massiliense (Roux, Raoult 2009) is a later heterotypic synonym of Brevibacterium ravenspurgense (Mages 2008).</title>
        <authorList>
            <person name="Bernier A.-M."/>
            <person name="Burdz T."/>
            <person name="Huynh C."/>
            <person name="Pachecho A.L."/>
            <person name="Wiebe D."/>
            <person name="Bonner C."/>
            <person name="Bernard K."/>
        </authorList>
    </citation>
    <scope>NUCLEOTIDE SEQUENCE [LARGE SCALE GENOMIC DNA]</scope>
    <source>
        <strain evidence="2 3">CCUG56047</strain>
    </source>
</reference>
<keyword evidence="1" id="KW-0472">Membrane</keyword>
<keyword evidence="3" id="KW-1185">Reference proteome</keyword>
<dbReference type="AlphaFoldDB" id="A0A150H889"/>